<reference evidence="11" key="2">
    <citation type="submission" date="2025-08" db="UniProtKB">
        <authorList>
            <consortium name="RefSeq"/>
        </authorList>
    </citation>
    <scope>IDENTIFICATION</scope>
    <source>
        <tissue evidence="11">Leaves</tissue>
    </source>
</reference>
<reference evidence="10" key="1">
    <citation type="journal article" date="2025" name="Foods">
        <title>Unveiling the Microbial Signatures of Arabica Coffee Cherries: Insights into Ripeness Specific Diversity, Functional Traits, and Implications for Quality and Safety.</title>
        <authorList>
            <consortium name="RefSeq"/>
            <person name="Tenea G.N."/>
            <person name="Cifuentes V."/>
            <person name="Reyes P."/>
            <person name="Cevallos-Vallejos M."/>
        </authorList>
    </citation>
    <scope>NUCLEOTIDE SEQUENCE [LARGE SCALE GENOMIC DNA]</scope>
</reference>
<dbReference type="SUPFAM" id="SSF51905">
    <property type="entry name" value="FAD/NAD(P)-binding domain"/>
    <property type="match status" value="1"/>
</dbReference>
<dbReference type="RefSeq" id="XP_027069303.1">
    <property type="nucleotide sequence ID" value="XM_027213502.2"/>
</dbReference>
<dbReference type="PRINTS" id="PR00368">
    <property type="entry name" value="FADPNR"/>
</dbReference>
<dbReference type="InterPro" id="IPR036249">
    <property type="entry name" value="Thioredoxin-like_sf"/>
</dbReference>
<dbReference type="Pfam" id="PF07992">
    <property type="entry name" value="Pyr_redox_2"/>
    <property type="match status" value="1"/>
</dbReference>
<evidence type="ECO:0000256" key="5">
    <source>
        <dbReference type="ARBA" id="ARBA00023002"/>
    </source>
</evidence>
<dbReference type="NCBIfam" id="TIGR01292">
    <property type="entry name" value="TRX_reduct"/>
    <property type="match status" value="1"/>
</dbReference>
<dbReference type="GO" id="GO:0005737">
    <property type="term" value="C:cytoplasm"/>
    <property type="evidence" value="ECO:0007669"/>
    <property type="project" value="InterPro"/>
</dbReference>
<evidence type="ECO:0000256" key="7">
    <source>
        <dbReference type="ARBA" id="ARBA00023284"/>
    </source>
</evidence>
<dbReference type="GO" id="GO:0004791">
    <property type="term" value="F:thioredoxin-disulfide reductase (NADPH) activity"/>
    <property type="evidence" value="ECO:0007669"/>
    <property type="project" value="UniProtKB-EC"/>
</dbReference>
<dbReference type="Gene3D" id="3.50.50.60">
    <property type="entry name" value="FAD/NAD(P)-binding domain"/>
    <property type="match status" value="2"/>
</dbReference>
<dbReference type="InterPro" id="IPR050097">
    <property type="entry name" value="Ferredoxin-NADP_redctase_2"/>
</dbReference>
<dbReference type="PROSITE" id="PS51354">
    <property type="entry name" value="GLUTAREDOXIN_2"/>
    <property type="match status" value="1"/>
</dbReference>
<dbReference type="PROSITE" id="PS51352">
    <property type="entry name" value="THIOREDOXIN_2"/>
    <property type="match status" value="1"/>
</dbReference>
<dbReference type="PRINTS" id="PR00469">
    <property type="entry name" value="PNDRDTASEII"/>
</dbReference>
<dbReference type="Proteomes" id="UP001652660">
    <property type="component" value="Chromosome 6e"/>
</dbReference>
<keyword evidence="7 8" id="KW-0676">Redox-active center</keyword>
<feature type="domain" description="Thioredoxin" evidence="9">
    <location>
        <begin position="446"/>
        <end position="572"/>
    </location>
</feature>
<dbReference type="InterPro" id="IPR036188">
    <property type="entry name" value="FAD/NAD-bd_sf"/>
</dbReference>
<dbReference type="Gene3D" id="3.40.30.10">
    <property type="entry name" value="Glutaredoxin"/>
    <property type="match status" value="1"/>
</dbReference>
<dbReference type="AlphaFoldDB" id="A0A6P6STP3"/>
<dbReference type="FunFam" id="3.50.50.60:FF:000064">
    <property type="entry name" value="Thioredoxin reductase"/>
    <property type="match status" value="1"/>
</dbReference>
<evidence type="ECO:0000313" key="10">
    <source>
        <dbReference type="Proteomes" id="UP001652660"/>
    </source>
</evidence>
<protein>
    <recommendedName>
        <fullName evidence="8">Thioredoxin reductase</fullName>
        <ecNumber evidence="8">1.8.1.9</ecNumber>
    </recommendedName>
</protein>
<accession>A0A6P6STP3</accession>
<dbReference type="Pfam" id="PF00085">
    <property type="entry name" value="Thioredoxin"/>
    <property type="match status" value="1"/>
</dbReference>
<proteinExistence type="inferred from homology"/>
<dbReference type="EC" id="1.8.1.9" evidence="8"/>
<keyword evidence="4 8" id="KW-0521">NADP</keyword>
<evidence type="ECO:0000256" key="2">
    <source>
        <dbReference type="ARBA" id="ARBA00022630"/>
    </source>
</evidence>
<keyword evidence="3 8" id="KW-0274">FAD</keyword>
<comment type="similarity">
    <text evidence="1">Belongs to the class-II pyridine nucleotide-disulfide oxidoreductase family.</text>
</comment>
<sequence>MAATATPTKVTTTTTTTAVAAGLPPVTMRIIIGTTSNLATHRLPQAPAPALAPASSSASALSNAGLLLVRNRSTISHATARVCSPSSGLTRRHSPPWWSPSFRVAAAAAGVASAEEQVSSSSDETVENLVIIGSGPAGYTSAIYAARANLKPIVFEGYQLGGVPGGQLMTTTEVENFPGFPDGITGPDLMDRMRRQAERWGSELFQEDVEFIDVKNRPFTVQSSERKVKCHSLIVATGATAKRLRLPREDEFWSRGISACAICDGASPLFKRQVLAVVGGGDTATEEALYLTKYARHVHLLVRRDQLRASKAMQDRVFNNPNVTVHFNTETVDVVSNNKGQMSGILVRKVDTHEESVLEAKGLFYGIGHSPNSQLLEGQVELDSTGYILVEEGTAKTSVDGVFAAGDVQDHEWRQAITAAGSGCVAALSVERYLTSENLVVEFHQPKTEEARKELTDRDVQEGFDISLTKHKGQYALRKLYHESPRLVCVLYTSPTCGPCRTLKPILNKVVDEFDHNVHLVEIDIEEDQEVAEAAGIMGTPCVQFFKDKDLLKTVPGVKMKKEYREFIEANK</sequence>
<comment type="cofactor">
    <cofactor evidence="8">
        <name>FAD</name>
        <dbReference type="ChEBI" id="CHEBI:57692"/>
    </cofactor>
    <text evidence="8">Binds 1 FAD per subunit.</text>
</comment>
<evidence type="ECO:0000256" key="4">
    <source>
        <dbReference type="ARBA" id="ARBA00022857"/>
    </source>
</evidence>
<organism evidence="10 11">
    <name type="scientific">Coffea arabica</name>
    <name type="common">Arabian coffee</name>
    <dbReference type="NCBI Taxonomy" id="13443"/>
    <lineage>
        <taxon>Eukaryota</taxon>
        <taxon>Viridiplantae</taxon>
        <taxon>Streptophyta</taxon>
        <taxon>Embryophyta</taxon>
        <taxon>Tracheophyta</taxon>
        <taxon>Spermatophyta</taxon>
        <taxon>Magnoliopsida</taxon>
        <taxon>eudicotyledons</taxon>
        <taxon>Gunneridae</taxon>
        <taxon>Pentapetalae</taxon>
        <taxon>asterids</taxon>
        <taxon>lamiids</taxon>
        <taxon>Gentianales</taxon>
        <taxon>Rubiaceae</taxon>
        <taxon>Ixoroideae</taxon>
        <taxon>Gardenieae complex</taxon>
        <taxon>Bertiereae - Coffeeae clade</taxon>
        <taxon>Coffeeae</taxon>
        <taxon>Coffea</taxon>
    </lineage>
</organism>
<evidence type="ECO:0000256" key="6">
    <source>
        <dbReference type="ARBA" id="ARBA00023157"/>
    </source>
</evidence>
<dbReference type="CDD" id="cd02949">
    <property type="entry name" value="TRX_NTR"/>
    <property type="match status" value="1"/>
</dbReference>
<dbReference type="InterPro" id="IPR005982">
    <property type="entry name" value="Thioredox_Rdtase"/>
</dbReference>
<dbReference type="InterPro" id="IPR013766">
    <property type="entry name" value="Thioredoxin_domain"/>
</dbReference>
<evidence type="ECO:0000256" key="8">
    <source>
        <dbReference type="RuleBase" id="RU003881"/>
    </source>
</evidence>
<gene>
    <name evidence="11" type="primary">LOC113694648</name>
</gene>
<evidence type="ECO:0000313" key="11">
    <source>
        <dbReference type="RefSeq" id="XP_027069303.1"/>
    </source>
</evidence>
<comment type="catalytic activity">
    <reaction evidence="8">
        <text>[thioredoxin]-dithiol + NADP(+) = [thioredoxin]-disulfide + NADPH + H(+)</text>
        <dbReference type="Rhea" id="RHEA:20345"/>
        <dbReference type="Rhea" id="RHEA-COMP:10698"/>
        <dbReference type="Rhea" id="RHEA-COMP:10700"/>
        <dbReference type="ChEBI" id="CHEBI:15378"/>
        <dbReference type="ChEBI" id="CHEBI:29950"/>
        <dbReference type="ChEBI" id="CHEBI:50058"/>
        <dbReference type="ChEBI" id="CHEBI:57783"/>
        <dbReference type="ChEBI" id="CHEBI:58349"/>
        <dbReference type="EC" id="1.8.1.9"/>
    </reaction>
</comment>
<name>A0A6P6STP3_COFAR</name>
<evidence type="ECO:0000256" key="1">
    <source>
        <dbReference type="ARBA" id="ARBA00009333"/>
    </source>
</evidence>
<keyword evidence="6" id="KW-1015">Disulfide bond</keyword>
<dbReference type="GO" id="GO:0019430">
    <property type="term" value="P:removal of superoxide radicals"/>
    <property type="evidence" value="ECO:0007669"/>
    <property type="project" value="InterPro"/>
</dbReference>
<dbReference type="InterPro" id="IPR008255">
    <property type="entry name" value="Pyr_nucl-diS_OxRdtase_2_AS"/>
</dbReference>
<dbReference type="PANTHER" id="PTHR48105">
    <property type="entry name" value="THIOREDOXIN REDUCTASE 1-RELATED-RELATED"/>
    <property type="match status" value="1"/>
</dbReference>
<dbReference type="GeneID" id="113694648"/>
<evidence type="ECO:0000259" key="9">
    <source>
        <dbReference type="PROSITE" id="PS51352"/>
    </source>
</evidence>
<keyword evidence="10" id="KW-1185">Reference proteome</keyword>
<dbReference type="PROSITE" id="PS00573">
    <property type="entry name" value="PYRIDINE_REDOX_2"/>
    <property type="match status" value="1"/>
</dbReference>
<keyword evidence="5 8" id="KW-0560">Oxidoreductase</keyword>
<dbReference type="OrthoDB" id="371245at2759"/>
<evidence type="ECO:0000256" key="3">
    <source>
        <dbReference type="ARBA" id="ARBA00022827"/>
    </source>
</evidence>
<dbReference type="InterPro" id="IPR023753">
    <property type="entry name" value="FAD/NAD-binding_dom"/>
</dbReference>
<keyword evidence="2 8" id="KW-0285">Flavoprotein</keyword>
<dbReference type="SUPFAM" id="SSF52833">
    <property type="entry name" value="Thioredoxin-like"/>
    <property type="match status" value="1"/>
</dbReference>